<dbReference type="AlphaFoldDB" id="A0A837CJ68"/>
<proteinExistence type="predicted"/>
<dbReference type="EMBL" id="ADOU02000004">
    <property type="protein sequence ID" value="KGJ69364.1"/>
    <property type="molecule type" value="Genomic_DNA"/>
</dbReference>
<comment type="caution">
    <text evidence="2">The sequence shown here is derived from an EMBL/GenBank/DDBJ whole genome shotgun (WGS) entry which is preliminary data.</text>
</comment>
<gene>
    <name evidence="2" type="ORF">BJA5080_04874</name>
</gene>
<dbReference type="Proteomes" id="UP000024900">
    <property type="component" value="Unassembled WGS sequence"/>
</dbReference>
<evidence type="ECO:0000313" key="3">
    <source>
        <dbReference type="Proteomes" id="UP000024900"/>
    </source>
</evidence>
<accession>A0A837CJ68</accession>
<feature type="region of interest" description="Disordered" evidence="1">
    <location>
        <begin position="1"/>
        <end position="76"/>
    </location>
</feature>
<sequence length="76" mass="8460">MAPRRKGQTMTKKRNRTKPALSLQERLDKFTQEARAAARKLPAGAERHTLLQKARDGEAAAEMERLLSPPGPQAPK</sequence>
<name>A0A837CJ68_9BRAD</name>
<organism evidence="2 3">
    <name type="scientific">Bradyrhizobium diazoefficiens SEMIA 5080</name>
    <dbReference type="NCBI Taxonomy" id="754504"/>
    <lineage>
        <taxon>Bacteria</taxon>
        <taxon>Pseudomonadati</taxon>
        <taxon>Pseudomonadota</taxon>
        <taxon>Alphaproteobacteria</taxon>
        <taxon>Hyphomicrobiales</taxon>
        <taxon>Nitrobacteraceae</taxon>
        <taxon>Bradyrhizobium</taxon>
    </lineage>
</organism>
<protein>
    <submittedName>
        <fullName evidence="2">Uncharacterized protein</fullName>
    </submittedName>
</protein>
<evidence type="ECO:0000256" key="1">
    <source>
        <dbReference type="SAM" id="MobiDB-lite"/>
    </source>
</evidence>
<evidence type="ECO:0000313" key="2">
    <source>
        <dbReference type="EMBL" id="KGJ69364.1"/>
    </source>
</evidence>
<feature type="compositionally biased region" description="Basic and acidic residues" evidence="1">
    <location>
        <begin position="45"/>
        <end position="65"/>
    </location>
</feature>
<reference evidence="2 3" key="1">
    <citation type="journal article" date="2014" name="BMC Genomics">
        <title>Comparative genomics of Bradyrhizobium japonicum CPAC 15 and Bradyrhizobium diazoefficiens CPAC 7: elite model strains for understanding symbiotic performance with soybean.</title>
        <authorList>
            <person name="Siqueira A.F."/>
            <person name="Ormeno-Orrillo E."/>
            <person name="Souza R.C."/>
            <person name="Rodrigues E.P."/>
            <person name="Almeida L.G."/>
            <person name="Barcellos F.G."/>
            <person name="Batista J.S."/>
            <person name="Nakatami A.S."/>
            <person name="Martinez-Romero E."/>
            <person name="Vasconcelos A.T."/>
            <person name="Hungria M."/>
        </authorList>
    </citation>
    <scope>NUCLEOTIDE SEQUENCE [LARGE SCALE GENOMIC DNA]</scope>
    <source>
        <strain evidence="2 3">SEMIA 5080</strain>
    </source>
</reference>
<feature type="compositionally biased region" description="Basic residues" evidence="1">
    <location>
        <begin position="1"/>
        <end position="17"/>
    </location>
</feature>